<sequence>MASWQTWVKGLLEKTAKRWPVWFGLTAVAGAAAFLLLPEVRALDLRIGFGPEEGHDVLTALEESGRRAYAYYFVADVAFLLAYTWFGVNATFAVFEGSRWEWLIAVPRPPAPSTSSRTPSWCSRWRRTRRPPRDSWSWRARRAR</sequence>
<evidence type="ECO:0000256" key="1">
    <source>
        <dbReference type="SAM" id="MobiDB-lite"/>
    </source>
</evidence>
<keyword evidence="2" id="KW-0472">Membrane</keyword>
<feature type="region of interest" description="Disordered" evidence="1">
    <location>
        <begin position="109"/>
        <end position="144"/>
    </location>
</feature>
<feature type="compositionally biased region" description="Low complexity" evidence="1">
    <location>
        <begin position="113"/>
        <end position="123"/>
    </location>
</feature>
<protein>
    <submittedName>
        <fullName evidence="3">Uncharacterized protein</fullName>
    </submittedName>
</protein>
<keyword evidence="4" id="KW-1185">Reference proteome</keyword>
<gene>
    <name evidence="3" type="ORF">ACFQV2_21670</name>
</gene>
<evidence type="ECO:0000256" key="2">
    <source>
        <dbReference type="SAM" id="Phobius"/>
    </source>
</evidence>
<reference evidence="4" key="1">
    <citation type="journal article" date="2019" name="Int. J. Syst. Evol. Microbiol.">
        <title>The Global Catalogue of Microorganisms (GCM) 10K type strain sequencing project: providing services to taxonomists for standard genome sequencing and annotation.</title>
        <authorList>
            <consortium name="The Broad Institute Genomics Platform"/>
            <consortium name="The Broad Institute Genome Sequencing Center for Infectious Disease"/>
            <person name="Wu L."/>
            <person name="Ma J."/>
        </authorList>
    </citation>
    <scope>NUCLEOTIDE SEQUENCE [LARGE SCALE GENOMIC DNA]</scope>
    <source>
        <strain evidence="4">JCM 17695</strain>
    </source>
</reference>
<evidence type="ECO:0000313" key="4">
    <source>
        <dbReference type="Proteomes" id="UP001596512"/>
    </source>
</evidence>
<feature type="transmembrane region" description="Helical" evidence="2">
    <location>
        <begin position="20"/>
        <end position="37"/>
    </location>
</feature>
<comment type="caution">
    <text evidence="3">The sequence shown here is derived from an EMBL/GenBank/DDBJ whole genome shotgun (WGS) entry which is preliminary data.</text>
</comment>
<accession>A0ABW2TPU6</accession>
<organism evidence="3 4">
    <name type="scientific">Actinokineospora soli</name>
    <dbReference type="NCBI Taxonomy" id="1048753"/>
    <lineage>
        <taxon>Bacteria</taxon>
        <taxon>Bacillati</taxon>
        <taxon>Actinomycetota</taxon>
        <taxon>Actinomycetes</taxon>
        <taxon>Pseudonocardiales</taxon>
        <taxon>Pseudonocardiaceae</taxon>
        <taxon>Actinokineospora</taxon>
    </lineage>
</organism>
<dbReference type="EMBL" id="JBHTEY010000004">
    <property type="protein sequence ID" value="MFC7615714.1"/>
    <property type="molecule type" value="Genomic_DNA"/>
</dbReference>
<keyword evidence="2" id="KW-0812">Transmembrane</keyword>
<name>A0ABW2TPU6_9PSEU</name>
<dbReference type="Proteomes" id="UP001596512">
    <property type="component" value="Unassembled WGS sequence"/>
</dbReference>
<evidence type="ECO:0000313" key="3">
    <source>
        <dbReference type="EMBL" id="MFC7615714.1"/>
    </source>
</evidence>
<keyword evidence="2" id="KW-1133">Transmembrane helix</keyword>
<feature type="transmembrane region" description="Helical" evidence="2">
    <location>
        <begin position="69"/>
        <end position="88"/>
    </location>
</feature>
<proteinExistence type="predicted"/>